<dbReference type="NCBIfam" id="TIGR00730">
    <property type="entry name" value="Rossman fold protein, TIGR00730 family"/>
    <property type="match status" value="1"/>
</dbReference>
<dbReference type="AlphaFoldDB" id="A0A2J6WR05"/>
<dbReference type="InterPro" id="IPR005269">
    <property type="entry name" value="LOG"/>
</dbReference>
<protein>
    <recommendedName>
        <fullName evidence="2">Cytokinin riboside 5'-monophosphate phosphoribohydrolase</fullName>
        <ecNumber evidence="2">3.2.2.n1</ecNumber>
    </recommendedName>
</protein>
<dbReference type="PANTHER" id="PTHR43393:SF2">
    <property type="entry name" value="CYTOKININ RIBOSIDE 5'-MONOPHOSPHATE PHOSPHORIBOHYDROLASE"/>
    <property type="match status" value="1"/>
</dbReference>
<comment type="catalytic activity">
    <reaction evidence="1">
        <text>AMP + H2O = D-ribose 5-phosphate + adenine</text>
        <dbReference type="Rhea" id="RHEA:20129"/>
        <dbReference type="ChEBI" id="CHEBI:15377"/>
        <dbReference type="ChEBI" id="CHEBI:16708"/>
        <dbReference type="ChEBI" id="CHEBI:78346"/>
        <dbReference type="ChEBI" id="CHEBI:456215"/>
        <dbReference type="EC" id="3.2.2.4"/>
    </reaction>
</comment>
<proteinExistence type="inferred from homology"/>
<evidence type="ECO:0000256" key="2">
    <source>
        <dbReference type="RuleBase" id="RU363015"/>
    </source>
</evidence>
<evidence type="ECO:0000313" key="4">
    <source>
        <dbReference type="Proteomes" id="UP000242881"/>
    </source>
</evidence>
<dbReference type="SUPFAM" id="SSF102405">
    <property type="entry name" value="MCP/YpsA-like"/>
    <property type="match status" value="1"/>
</dbReference>
<dbReference type="EMBL" id="PNIN01000016">
    <property type="protein sequence ID" value="PMP72823.1"/>
    <property type="molecule type" value="Genomic_DNA"/>
</dbReference>
<dbReference type="Gene3D" id="3.40.50.450">
    <property type="match status" value="1"/>
</dbReference>
<evidence type="ECO:0000256" key="1">
    <source>
        <dbReference type="ARBA" id="ARBA00000274"/>
    </source>
</evidence>
<dbReference type="InterPro" id="IPR031100">
    <property type="entry name" value="LOG_fam"/>
</dbReference>
<accession>A0A2J6WR05</accession>
<keyword evidence="2" id="KW-0378">Hydrolase</keyword>
<dbReference type="PANTHER" id="PTHR43393">
    <property type="entry name" value="CYTOKININ RIBOSIDE 5'-MONOPHOSPHATE PHOSPHORIBOHYDROLASE"/>
    <property type="match status" value="1"/>
</dbReference>
<dbReference type="RefSeq" id="WP_424604529.1">
    <property type="nucleotide sequence ID" value="NZ_JBNAVA010000001.1"/>
</dbReference>
<keyword evidence="2" id="KW-0203">Cytokinin biosynthesis</keyword>
<sequence>MENFRNGYIKDQYLIDDIKVGDTWRVFKILSEFVEGFENLSRIEPAVSIFGSARIKEDHPDYKKARKLGQILAREGITVLTGGGPGIMEAANRGASEAGGMSVGLNIELPFEQKPNPYAKKVITFNYFFVRKVMLVKYAKAFVIFPGGFGTMDEFFEAITLIQTKKILPFPLILVDSKFWGGLIDWIKDQMLTNNFIKDTDLELIKVMEEPEEIAEYIKGFMKI</sequence>
<dbReference type="EC" id="3.2.2.n1" evidence="2"/>
<name>A0A2J6WR05_9BACT</name>
<dbReference type="Pfam" id="PF03641">
    <property type="entry name" value="Lysine_decarbox"/>
    <property type="match status" value="1"/>
</dbReference>
<dbReference type="GO" id="GO:0009691">
    <property type="term" value="P:cytokinin biosynthetic process"/>
    <property type="evidence" value="ECO:0007669"/>
    <property type="project" value="UniProtKB-UniRule"/>
</dbReference>
<dbReference type="InterPro" id="IPR052341">
    <property type="entry name" value="LOG_family_nucleotidases"/>
</dbReference>
<dbReference type="GO" id="GO:0008714">
    <property type="term" value="F:AMP nucleosidase activity"/>
    <property type="evidence" value="ECO:0007669"/>
    <property type="project" value="UniProtKB-EC"/>
</dbReference>
<comment type="caution">
    <text evidence="3">The sequence shown here is derived from an EMBL/GenBank/DDBJ whole genome shotgun (WGS) entry which is preliminary data.</text>
</comment>
<dbReference type="GO" id="GO:0005829">
    <property type="term" value="C:cytosol"/>
    <property type="evidence" value="ECO:0007669"/>
    <property type="project" value="TreeGrafter"/>
</dbReference>
<dbReference type="Proteomes" id="UP000242881">
    <property type="component" value="Unassembled WGS sequence"/>
</dbReference>
<evidence type="ECO:0000313" key="3">
    <source>
        <dbReference type="EMBL" id="PMP72823.1"/>
    </source>
</evidence>
<gene>
    <name evidence="3" type="ORF">C0187_00875</name>
</gene>
<comment type="similarity">
    <text evidence="2">Belongs to the LOG family.</text>
</comment>
<reference evidence="3 4" key="1">
    <citation type="submission" date="2018-01" db="EMBL/GenBank/DDBJ databases">
        <title>Metagenomic assembled genomes from two thermal pools in the Uzon Caldera, Kamchatka, Russia.</title>
        <authorList>
            <person name="Wilkins L."/>
            <person name="Ettinger C."/>
        </authorList>
    </citation>
    <scope>NUCLEOTIDE SEQUENCE [LARGE SCALE GENOMIC DNA]</scope>
    <source>
        <strain evidence="3">ZAV-05</strain>
    </source>
</reference>
<organism evidence="3 4">
    <name type="scientific">Calditerrivibrio nitroreducens</name>
    <dbReference type="NCBI Taxonomy" id="477976"/>
    <lineage>
        <taxon>Bacteria</taxon>
        <taxon>Pseudomonadati</taxon>
        <taxon>Deferribacterota</taxon>
        <taxon>Deferribacteres</taxon>
        <taxon>Deferribacterales</taxon>
        <taxon>Calditerrivibrionaceae</taxon>
    </lineage>
</organism>